<feature type="transmembrane region" description="Helical" evidence="9">
    <location>
        <begin position="71"/>
        <end position="89"/>
    </location>
</feature>
<dbReference type="InterPro" id="IPR001807">
    <property type="entry name" value="ClC"/>
</dbReference>
<dbReference type="Pfam" id="PF00654">
    <property type="entry name" value="Voltage_CLC"/>
    <property type="match status" value="1"/>
</dbReference>
<comment type="similarity">
    <text evidence="9">Belongs to the chloride channel (TC 2.A.49) family.</text>
</comment>
<dbReference type="GeneID" id="5856975"/>
<dbReference type="CDD" id="cd03684">
    <property type="entry name" value="ClC_3_like"/>
    <property type="match status" value="1"/>
</dbReference>
<feature type="transmembrane region" description="Helical" evidence="9">
    <location>
        <begin position="551"/>
        <end position="576"/>
    </location>
</feature>
<evidence type="ECO:0000256" key="8">
    <source>
        <dbReference type="PROSITE-ProRule" id="PRU00703"/>
    </source>
</evidence>
<evidence type="ECO:0000256" key="4">
    <source>
        <dbReference type="ARBA" id="ARBA00022989"/>
    </source>
</evidence>
<sequence>MNPTTHAYVAPPSHLQFMTVDWVVDGRRERVKIEKNEAHMRRFAEQMQEHGTLAWHGLTTFAERLPFSQSITMSLYTLSGWFGSLLGSMRAPLFSTAESGVVVLVGALIGINMALITVVTEWASDLKRGYCSAGWWLNKSFCCWEQMDPAGPGANLPKGVAAVAAAAAAGLANSSSTSPSPMHNEVLGLRADITLPSSAKSAHTCPEWVDWAEWTLPAWLAYITTSALLAGACAILVRHYAPYAAGSGISEIKCVLAGFSIRGFLSAKTLLIKSLGLPLAIASGLSVGKEGPAVHVACCIGHTAAKVLRWLVPSHSKLRELLTASSAAGVAVAFGSPVGGVLFALEFMNPYRTGKLVLFQVEYNHNWYYFEIVFFLLIGVFGGLYGEYVVRFNLQVQRFRRKFLSQYGVQEAVVLALITAMISYFNRFMQLDMTKTLEELFQQCDGASDDDALCQSRMQWSMFTSLCLATGLRFFLVILSYGCKVPAGIFIPSMAVGATFGRSVGILIKALQSTFPSLFLFASCPADEPCIIPGTYAMLGAAAGLAGVTRITVAVVVIMFELTGALTYILPIMLVVSTSKLVADMFSKGGISDQSIKFNGYPFLNLDDHVRDMPVGEFVKSVPDVLYATGMPLHDVEAYLAKSTYRGFPVVQSESNYNLLGYIERHHLQYAISKAYAQGTLHSDTTCLFQPKSTEAYALTTAQIQSDPAVGTNLAPAVHLSEEEMEIEVGPLQLGDWVDPAPLIVQPQLDLEVVADMFKRLGPRVILVCQNGQLIGIVTVKDLLRHIAMNERVEAEGPNMSSANDTRGDTDFAVGTGELEQLLETSWTWLCSCMSRMPWVRRYVQASEFVPLTTVTTLYENE</sequence>
<dbReference type="PANTHER" id="PTHR45711:SF9">
    <property type="entry name" value="ANION_PROTON EXCHANGE TRANSPORTER GEF1"/>
    <property type="match status" value="1"/>
</dbReference>
<dbReference type="InterPro" id="IPR014743">
    <property type="entry name" value="Cl-channel_core"/>
</dbReference>
<dbReference type="SUPFAM" id="SSF81340">
    <property type="entry name" value="Clc chloride channel"/>
    <property type="match status" value="1"/>
</dbReference>
<evidence type="ECO:0000256" key="2">
    <source>
        <dbReference type="ARBA" id="ARBA00022448"/>
    </source>
</evidence>
<keyword evidence="12" id="KW-1185">Reference proteome</keyword>
<feature type="transmembrane region" description="Helical" evidence="9">
    <location>
        <begin position="460"/>
        <end position="482"/>
    </location>
</feature>
<dbReference type="PRINTS" id="PR00762">
    <property type="entry name" value="CLCHANNEL"/>
</dbReference>
<evidence type="ECO:0000259" key="10">
    <source>
        <dbReference type="PROSITE" id="PS51371"/>
    </source>
</evidence>
<dbReference type="CDD" id="cd04591">
    <property type="entry name" value="CBS_pair_voltage-gated_CLC_euk_bac"/>
    <property type="match status" value="1"/>
</dbReference>
<dbReference type="Pfam" id="PF00571">
    <property type="entry name" value="CBS"/>
    <property type="match status" value="1"/>
</dbReference>
<evidence type="ECO:0000256" key="9">
    <source>
        <dbReference type="RuleBase" id="RU361221"/>
    </source>
</evidence>
<dbReference type="FunCoup" id="A8PTL6">
    <property type="interactions" value="190"/>
</dbReference>
<comment type="subcellular location">
    <subcellularLocation>
        <location evidence="1 9">Membrane</location>
        <topology evidence="1 9">Multi-pass membrane protein</topology>
    </subcellularLocation>
</comment>
<feature type="transmembrane region" description="Helical" evidence="9">
    <location>
        <begin position="407"/>
        <end position="425"/>
    </location>
</feature>
<dbReference type="Gene3D" id="3.90.1280.20">
    <property type="match status" value="1"/>
</dbReference>
<keyword evidence="5 9" id="KW-0406">Ion transport</keyword>
<dbReference type="SMART" id="SM00116">
    <property type="entry name" value="CBS"/>
    <property type="match status" value="2"/>
</dbReference>
<dbReference type="SUPFAM" id="SSF54631">
    <property type="entry name" value="CBS-domain pair"/>
    <property type="match status" value="1"/>
</dbReference>
<dbReference type="InterPro" id="IPR000644">
    <property type="entry name" value="CBS_dom"/>
</dbReference>
<gene>
    <name evidence="11" type="ORF">MGL_0444</name>
</gene>
<dbReference type="InterPro" id="IPR046342">
    <property type="entry name" value="CBS_dom_sf"/>
</dbReference>
<accession>A8PTL6</accession>
<dbReference type="OrthoDB" id="44789at2759"/>
<dbReference type="VEuPathDB" id="FungiDB:MGL_0444"/>
<reference evidence="11 12" key="1">
    <citation type="journal article" date="2007" name="Proc. Natl. Acad. Sci. U.S.A.">
        <title>Dandruff-associated Malassezia genomes reveal convergent and divergent virulence traits shared with plant and human fungal pathogens.</title>
        <authorList>
            <person name="Xu J."/>
            <person name="Saunders C.W."/>
            <person name="Hu P."/>
            <person name="Grant R.A."/>
            <person name="Boekhout T."/>
            <person name="Kuramae E.E."/>
            <person name="Kronstad J.W."/>
            <person name="Deangelis Y.M."/>
            <person name="Reeder N.L."/>
            <person name="Johnstone K.R."/>
            <person name="Leland M."/>
            <person name="Fieno A.M."/>
            <person name="Begley W.M."/>
            <person name="Sun Y."/>
            <person name="Lacey M.P."/>
            <person name="Chaudhary T."/>
            <person name="Keough T."/>
            <person name="Chu L."/>
            <person name="Sears R."/>
            <person name="Yuan B."/>
            <person name="Dawson T.L.Jr."/>
        </authorList>
    </citation>
    <scope>NUCLEOTIDE SEQUENCE [LARGE SCALE GENOMIC DNA]</scope>
    <source>
        <strain evidence="12">ATCC MYA-4612 / CBS 7966</strain>
    </source>
</reference>
<dbReference type="GO" id="GO:0005886">
    <property type="term" value="C:plasma membrane"/>
    <property type="evidence" value="ECO:0007669"/>
    <property type="project" value="TreeGrafter"/>
</dbReference>
<feature type="transmembrane region" description="Helical" evidence="9">
    <location>
        <begin position="324"/>
        <end position="347"/>
    </location>
</feature>
<evidence type="ECO:0000256" key="5">
    <source>
        <dbReference type="ARBA" id="ARBA00023065"/>
    </source>
</evidence>
<comment type="caution">
    <text evidence="11">The sequence shown here is derived from an EMBL/GenBank/DDBJ whole genome shotgun (WGS) entry which is preliminary data.</text>
</comment>
<evidence type="ECO:0000256" key="3">
    <source>
        <dbReference type="ARBA" id="ARBA00022692"/>
    </source>
</evidence>
<dbReference type="GO" id="GO:0006879">
    <property type="term" value="P:intracellular iron ion homeostasis"/>
    <property type="evidence" value="ECO:0007669"/>
    <property type="project" value="TreeGrafter"/>
</dbReference>
<organism evidence="11 12">
    <name type="scientific">Malassezia globosa (strain ATCC MYA-4612 / CBS 7966)</name>
    <name type="common">Dandruff-associated fungus</name>
    <dbReference type="NCBI Taxonomy" id="425265"/>
    <lineage>
        <taxon>Eukaryota</taxon>
        <taxon>Fungi</taxon>
        <taxon>Dikarya</taxon>
        <taxon>Basidiomycota</taxon>
        <taxon>Ustilaginomycotina</taxon>
        <taxon>Malasseziomycetes</taxon>
        <taxon>Malasseziales</taxon>
        <taxon>Malasseziaceae</taxon>
        <taxon>Malassezia</taxon>
    </lineage>
</organism>
<evidence type="ECO:0000313" key="12">
    <source>
        <dbReference type="Proteomes" id="UP000008837"/>
    </source>
</evidence>
<feature type="transmembrane region" description="Helical" evidence="9">
    <location>
        <begin position="367"/>
        <end position="386"/>
    </location>
</feature>
<dbReference type="AlphaFoldDB" id="A8PTL6"/>
<evidence type="ECO:0000256" key="7">
    <source>
        <dbReference type="ARBA" id="ARBA00023214"/>
    </source>
</evidence>
<dbReference type="PANTHER" id="PTHR45711">
    <property type="entry name" value="CHLORIDE CHANNEL PROTEIN"/>
    <property type="match status" value="1"/>
</dbReference>
<name>A8PTL6_MALGO</name>
<keyword evidence="7 9" id="KW-0868">Chloride</keyword>
<evidence type="ECO:0000313" key="11">
    <source>
        <dbReference type="EMBL" id="EDP45455.1"/>
    </source>
</evidence>
<dbReference type="EMBL" id="AAYY01000001">
    <property type="protein sequence ID" value="EDP45455.1"/>
    <property type="molecule type" value="Genomic_DNA"/>
</dbReference>
<dbReference type="STRING" id="425265.A8PTL6"/>
<keyword evidence="4 9" id="KW-1133">Transmembrane helix</keyword>
<dbReference type="Proteomes" id="UP000008837">
    <property type="component" value="Unassembled WGS sequence"/>
</dbReference>
<feature type="transmembrane region" description="Helical" evidence="9">
    <location>
        <begin position="216"/>
        <end position="237"/>
    </location>
</feature>
<keyword evidence="2 9" id="KW-0813">Transport</keyword>
<proteinExistence type="inferred from homology"/>
<feature type="domain" description="CBS" evidence="10">
    <location>
        <begin position="738"/>
        <end position="796"/>
    </location>
</feature>
<comment type="caution">
    <text evidence="9">Lacks conserved residue(s) required for the propagation of feature annotation.</text>
</comment>
<dbReference type="GO" id="GO:0005769">
    <property type="term" value="C:early endosome"/>
    <property type="evidence" value="ECO:0007669"/>
    <property type="project" value="TreeGrafter"/>
</dbReference>
<dbReference type="KEGG" id="mgl:MGL_0444"/>
<dbReference type="GO" id="GO:0006878">
    <property type="term" value="P:intracellular copper ion homeostasis"/>
    <property type="evidence" value="ECO:0007669"/>
    <property type="project" value="TreeGrafter"/>
</dbReference>
<dbReference type="PROSITE" id="PS51371">
    <property type="entry name" value="CBS"/>
    <property type="match status" value="1"/>
</dbReference>
<keyword evidence="8" id="KW-0129">CBS domain</keyword>
<feature type="transmembrane region" description="Helical" evidence="9">
    <location>
        <begin position="101"/>
        <end position="120"/>
    </location>
</feature>
<dbReference type="OMA" id="MFLKINM"/>
<feature type="transmembrane region" description="Helical" evidence="9">
    <location>
        <begin position="489"/>
        <end position="511"/>
    </location>
</feature>
<dbReference type="GO" id="GO:0005247">
    <property type="term" value="F:voltage-gated chloride channel activity"/>
    <property type="evidence" value="ECO:0007669"/>
    <property type="project" value="TreeGrafter"/>
</dbReference>
<evidence type="ECO:0000256" key="1">
    <source>
        <dbReference type="ARBA" id="ARBA00004141"/>
    </source>
</evidence>
<dbReference type="GO" id="GO:0005783">
    <property type="term" value="C:endoplasmic reticulum"/>
    <property type="evidence" value="ECO:0007669"/>
    <property type="project" value="TreeGrafter"/>
</dbReference>
<dbReference type="GO" id="GO:0005794">
    <property type="term" value="C:Golgi apparatus"/>
    <property type="evidence" value="ECO:0007669"/>
    <property type="project" value="TreeGrafter"/>
</dbReference>
<dbReference type="Gene3D" id="3.10.580.20">
    <property type="match status" value="1"/>
</dbReference>
<dbReference type="RefSeq" id="XP_001732669.1">
    <property type="nucleotide sequence ID" value="XM_001732617.1"/>
</dbReference>
<evidence type="ECO:0000256" key="6">
    <source>
        <dbReference type="ARBA" id="ARBA00023136"/>
    </source>
</evidence>
<dbReference type="Gene3D" id="1.10.3080.10">
    <property type="entry name" value="Clc chloride channel"/>
    <property type="match status" value="2"/>
</dbReference>
<keyword evidence="6 9" id="KW-0472">Membrane</keyword>
<protein>
    <recommendedName>
        <fullName evidence="9">Chloride channel protein</fullName>
    </recommendedName>
</protein>
<keyword evidence="3 9" id="KW-0812">Transmembrane</keyword>
<dbReference type="GO" id="GO:0000324">
    <property type="term" value="C:fungal-type vacuole"/>
    <property type="evidence" value="ECO:0007669"/>
    <property type="project" value="TreeGrafter"/>
</dbReference>
<dbReference type="InParanoid" id="A8PTL6"/>